<dbReference type="Pfam" id="PF24624">
    <property type="entry name" value="Int_N"/>
    <property type="match status" value="1"/>
</dbReference>
<keyword evidence="8" id="KW-1185">Reference proteome</keyword>
<dbReference type="PANTHER" id="PTHR30349">
    <property type="entry name" value="PHAGE INTEGRASE-RELATED"/>
    <property type="match status" value="1"/>
</dbReference>
<keyword evidence="3" id="KW-0233">DNA recombination</keyword>
<name>A0ABW8GNK4_9PROT</name>
<feature type="domain" description="Tyr recombinase" evidence="5">
    <location>
        <begin position="160"/>
        <end position="323"/>
    </location>
</feature>
<evidence type="ECO:0000259" key="6">
    <source>
        <dbReference type="PROSITE" id="PS51900"/>
    </source>
</evidence>
<organism evidence="7 8">
    <name type="scientific">Methylobacillus methanolivorans</name>
    <dbReference type="NCBI Taxonomy" id="1848927"/>
    <lineage>
        <taxon>Bacteria</taxon>
        <taxon>Pseudomonadati</taxon>
        <taxon>Pseudomonadota</taxon>
        <taxon>Betaproteobacteria</taxon>
        <taxon>Nitrosomonadales</taxon>
        <taxon>Methylophilaceae</taxon>
        <taxon>Methylobacillus</taxon>
    </lineage>
</organism>
<evidence type="ECO:0000259" key="5">
    <source>
        <dbReference type="PROSITE" id="PS51898"/>
    </source>
</evidence>
<evidence type="ECO:0000313" key="8">
    <source>
        <dbReference type="Proteomes" id="UP001617669"/>
    </source>
</evidence>
<keyword evidence="1" id="KW-0229">DNA integration</keyword>
<protein>
    <submittedName>
        <fullName evidence="7">Tyrosine-type recombinase/integrase</fullName>
    </submittedName>
</protein>
<dbReference type="CDD" id="cd00796">
    <property type="entry name" value="INT_Rci_Hp1_C"/>
    <property type="match status" value="1"/>
</dbReference>
<evidence type="ECO:0000256" key="1">
    <source>
        <dbReference type="ARBA" id="ARBA00022908"/>
    </source>
</evidence>
<dbReference type="InterPro" id="IPR002104">
    <property type="entry name" value="Integrase_catalytic"/>
</dbReference>
<dbReference type="InterPro" id="IPR057084">
    <property type="entry name" value="Int_N"/>
</dbReference>
<evidence type="ECO:0000256" key="4">
    <source>
        <dbReference type="PROSITE-ProRule" id="PRU01248"/>
    </source>
</evidence>
<dbReference type="InterPro" id="IPR011010">
    <property type="entry name" value="DNA_brk_join_enz"/>
</dbReference>
<dbReference type="PROSITE" id="PS51900">
    <property type="entry name" value="CB"/>
    <property type="match status" value="1"/>
</dbReference>
<reference evidence="7 8" key="1">
    <citation type="submission" date="2024-11" db="EMBL/GenBank/DDBJ databases">
        <authorList>
            <person name="Kaparullina E.N."/>
            <person name="Delegan Y.A."/>
            <person name="Doronina N.V."/>
        </authorList>
    </citation>
    <scope>NUCLEOTIDE SEQUENCE [LARGE SCALE GENOMIC DNA]</scope>
    <source>
        <strain evidence="7 8">7sh_L</strain>
    </source>
</reference>
<dbReference type="RefSeq" id="WP_400883306.1">
    <property type="nucleotide sequence ID" value="NZ_JBIWXY010000002.1"/>
</dbReference>
<accession>A0ABW8GNK4</accession>
<evidence type="ECO:0000256" key="2">
    <source>
        <dbReference type="ARBA" id="ARBA00023125"/>
    </source>
</evidence>
<gene>
    <name evidence="7" type="ORF">ACIKP9_12240</name>
</gene>
<dbReference type="PANTHER" id="PTHR30349:SF93">
    <property type="entry name" value="FELS-2 PROPHAGE PROTEIN"/>
    <property type="match status" value="1"/>
</dbReference>
<feature type="domain" description="Core-binding (CB)" evidence="6">
    <location>
        <begin position="59"/>
        <end position="138"/>
    </location>
</feature>
<proteinExistence type="predicted"/>
<evidence type="ECO:0000256" key="3">
    <source>
        <dbReference type="ARBA" id="ARBA00023172"/>
    </source>
</evidence>
<keyword evidence="2 4" id="KW-0238">DNA-binding</keyword>
<comment type="caution">
    <text evidence="7">The sequence shown here is derived from an EMBL/GenBank/DDBJ whole genome shotgun (WGS) entry which is preliminary data.</text>
</comment>
<dbReference type="InterPro" id="IPR013762">
    <property type="entry name" value="Integrase-like_cat_sf"/>
</dbReference>
<dbReference type="InterPro" id="IPR050090">
    <property type="entry name" value="Tyrosine_recombinase_XerCD"/>
</dbReference>
<dbReference type="InterPro" id="IPR044068">
    <property type="entry name" value="CB"/>
</dbReference>
<evidence type="ECO:0000313" key="7">
    <source>
        <dbReference type="EMBL" id="MFJ5447002.1"/>
    </source>
</evidence>
<dbReference type="PROSITE" id="PS51898">
    <property type="entry name" value="TYR_RECOMBINASE"/>
    <property type="match status" value="1"/>
</dbReference>
<dbReference type="Proteomes" id="UP001617669">
    <property type="component" value="Unassembled WGS sequence"/>
</dbReference>
<dbReference type="EMBL" id="JBIWXY010000002">
    <property type="protein sequence ID" value="MFJ5447002.1"/>
    <property type="molecule type" value="Genomic_DNA"/>
</dbReference>
<dbReference type="SUPFAM" id="SSF56349">
    <property type="entry name" value="DNA breaking-rejoining enzymes"/>
    <property type="match status" value="1"/>
</dbReference>
<sequence length="331" mass="38397">MTIKKTDSGWLVDIQPGGRGAKRFRKTLKTKAEALAWEAWVKTQVIQTPAWQPQKRDNRRLTDLIELWYKHHGNQLRSGKDTYQRLLSMAQAMHNPTADTFNAIMFATYRTKRIENGVTANNMNREHAYLRAVFNELRRVGEWTKENPLRDLRQFKLEERELSYLNHEQIKILLGALQPRQSNTYLVAKICLSTGARWSEAEQLRTSQIKNNQIHFTKTKSGKNRTIPITQDLADEIANRSFKGFGMRLFKDCYEDFRRCIASLDIDLPQGQLTHVLRHTFASHFMMNGGNILTLQRILGHSSITMTMKYAHLAPEHLQEAKTFNPLAMLT</sequence>
<dbReference type="Pfam" id="PF00589">
    <property type="entry name" value="Phage_integrase"/>
    <property type="match status" value="1"/>
</dbReference>
<dbReference type="Gene3D" id="1.10.443.10">
    <property type="entry name" value="Intergrase catalytic core"/>
    <property type="match status" value="1"/>
</dbReference>